<feature type="compositionally biased region" description="Basic and acidic residues" evidence="1">
    <location>
        <begin position="643"/>
        <end position="654"/>
    </location>
</feature>
<comment type="caution">
    <text evidence="2">The sequence shown here is derived from an EMBL/GenBank/DDBJ whole genome shotgun (WGS) entry which is preliminary data.</text>
</comment>
<gene>
    <name evidence="2" type="ORF">NESM_000461200</name>
</gene>
<feature type="region of interest" description="Disordered" evidence="1">
    <location>
        <begin position="149"/>
        <end position="273"/>
    </location>
</feature>
<feature type="region of interest" description="Disordered" evidence="1">
    <location>
        <begin position="385"/>
        <end position="500"/>
    </location>
</feature>
<feature type="compositionally biased region" description="Polar residues" evidence="1">
    <location>
        <begin position="211"/>
        <end position="227"/>
    </location>
</feature>
<evidence type="ECO:0000313" key="2">
    <source>
        <dbReference type="EMBL" id="KAK7195347.1"/>
    </source>
</evidence>
<feature type="compositionally biased region" description="Low complexity" evidence="1">
    <location>
        <begin position="167"/>
        <end position="182"/>
    </location>
</feature>
<feature type="region of interest" description="Disordered" evidence="1">
    <location>
        <begin position="45"/>
        <end position="92"/>
    </location>
</feature>
<feature type="compositionally biased region" description="Basic residues" evidence="1">
    <location>
        <begin position="756"/>
        <end position="765"/>
    </location>
</feature>
<proteinExistence type="predicted"/>
<feature type="region of interest" description="Disordered" evidence="1">
    <location>
        <begin position="325"/>
        <end position="371"/>
    </location>
</feature>
<name>A0AAW0EMS1_9TRYP</name>
<feature type="compositionally biased region" description="Basic and acidic residues" evidence="1">
    <location>
        <begin position="486"/>
        <end position="498"/>
    </location>
</feature>
<keyword evidence="3" id="KW-1185">Reference proteome</keyword>
<feature type="region of interest" description="Disordered" evidence="1">
    <location>
        <begin position="603"/>
        <end position="695"/>
    </location>
</feature>
<feature type="region of interest" description="Disordered" evidence="1">
    <location>
        <begin position="570"/>
        <end position="591"/>
    </location>
</feature>
<feature type="compositionally biased region" description="Low complexity" evidence="1">
    <location>
        <begin position="578"/>
        <end position="589"/>
    </location>
</feature>
<reference evidence="2 3" key="1">
    <citation type="journal article" date="2021" name="MBio">
        <title>A New Model Trypanosomatid, Novymonas esmeraldas: Genomic Perception of Its 'Candidatus Pandoraea novymonadis' Endosymbiont.</title>
        <authorList>
            <person name="Zakharova A."/>
            <person name="Saura A."/>
            <person name="Butenko A."/>
            <person name="Podesvova L."/>
            <person name="Warmusova S."/>
            <person name="Kostygov A.Y."/>
            <person name="Nenarokova A."/>
            <person name="Lukes J."/>
            <person name="Opperdoes F.R."/>
            <person name="Yurchenko V."/>
        </authorList>
    </citation>
    <scope>NUCLEOTIDE SEQUENCE [LARGE SCALE GENOMIC DNA]</scope>
    <source>
        <strain evidence="2 3">E262AT.01</strain>
    </source>
</reference>
<organism evidence="2 3">
    <name type="scientific">Novymonas esmeraldas</name>
    <dbReference type="NCBI Taxonomy" id="1808958"/>
    <lineage>
        <taxon>Eukaryota</taxon>
        <taxon>Discoba</taxon>
        <taxon>Euglenozoa</taxon>
        <taxon>Kinetoplastea</taxon>
        <taxon>Metakinetoplastina</taxon>
        <taxon>Trypanosomatida</taxon>
        <taxon>Trypanosomatidae</taxon>
        <taxon>Novymonas</taxon>
    </lineage>
</organism>
<feature type="compositionally biased region" description="Low complexity" evidence="1">
    <location>
        <begin position="57"/>
        <end position="79"/>
    </location>
</feature>
<feature type="compositionally biased region" description="Low complexity" evidence="1">
    <location>
        <begin position="246"/>
        <end position="268"/>
    </location>
</feature>
<dbReference type="Proteomes" id="UP001430356">
    <property type="component" value="Unassembled WGS sequence"/>
</dbReference>
<feature type="compositionally biased region" description="Polar residues" evidence="1">
    <location>
        <begin position="460"/>
        <end position="473"/>
    </location>
</feature>
<dbReference type="AlphaFoldDB" id="A0AAW0EMS1"/>
<evidence type="ECO:0000256" key="1">
    <source>
        <dbReference type="SAM" id="MobiDB-lite"/>
    </source>
</evidence>
<accession>A0AAW0EMS1</accession>
<evidence type="ECO:0000313" key="3">
    <source>
        <dbReference type="Proteomes" id="UP001430356"/>
    </source>
</evidence>
<dbReference type="EMBL" id="JAECZO010000052">
    <property type="protein sequence ID" value="KAK7195347.1"/>
    <property type="molecule type" value="Genomic_DNA"/>
</dbReference>
<feature type="compositionally biased region" description="Basic and acidic residues" evidence="1">
    <location>
        <begin position="398"/>
        <end position="415"/>
    </location>
</feature>
<sequence length="765" mass="80180">MDTTEAGLVVVVHNKRRYAIPVNAAGVQVGFPVLFGNPNRLKRRGYGPGTVDGPHLSRSSSNVASTSSDGTNSSMSSDGAPPQRDCSLRSSTTVSFREAVTEAEADDSDGELMVMPLVAASAAVTAAPQVSILRRRSARRRELPALFDFDYEAPHTPQRSPARGSDTAPTSTPTSPPVAASVIPVEAERSHRRPSVSPPLHVTPERHRPASPTQQCSVTGKRSTALSAQRGPPPASPQVSSRPSKAVAPAPRAPTRTSATQARCARCASPPPPPLASVAACPLQRLAAATPTAPCRAPYSPPLSATPNAEARVSGAADWVRLPVKGSPARANRPRDQSSHNTPTRSGGDTAAVPPRVVGSSQSPSIPDSDVSRIASDLTMGTYGGYSMPSLSHGPDSGARDRPPSPRATKAEEATTSHASDQGDDYPYPYTSSLLGRSDDTHEAPSPALSTSGGAAPEKTSATSSPAYGSTATLPEPPDTASHTTLEQRESDGSKECVRSPSSITVDLLVASTSAVSPSISCPSVLSAQQSVPHNLPSPRPPLPDSRGRGAAWALDALPSLLQRFVFPGKTRQSPFNTTTTTAPTPDTVETADDLYDMYGTCAYSQPPLSHQARRTLDSDSPRYSPSPPSSSSSPSSDDGDNGFDKDSTGKVDDGAESAEDLCAASPAESVASRSPGHQRPYPTPVGAAEPKPSWGWSTIRARLTQPLLVDGQCAQDWQLPELLPRYRATVQAQEREAARLRSCSDGNGQADPLCLRRRPKRASH</sequence>
<feature type="region of interest" description="Disordered" evidence="1">
    <location>
        <begin position="740"/>
        <end position="765"/>
    </location>
</feature>
<protein>
    <submittedName>
        <fullName evidence="2">Uncharacterized protein</fullName>
    </submittedName>
</protein>